<reference evidence="2 3" key="1">
    <citation type="journal article" date="2022" name="Allergy">
        <title>Genome assembly and annotation of Periplaneta americana reveal a comprehensive cockroach allergen profile.</title>
        <authorList>
            <person name="Wang L."/>
            <person name="Xiong Q."/>
            <person name="Saelim N."/>
            <person name="Wang L."/>
            <person name="Nong W."/>
            <person name="Wan A.T."/>
            <person name="Shi M."/>
            <person name="Liu X."/>
            <person name="Cao Q."/>
            <person name="Hui J.H.L."/>
            <person name="Sookrung N."/>
            <person name="Leung T.F."/>
            <person name="Tungtrongchitr A."/>
            <person name="Tsui S.K.W."/>
        </authorList>
    </citation>
    <scope>NUCLEOTIDE SEQUENCE [LARGE SCALE GENOMIC DNA]</scope>
    <source>
        <strain evidence="2">PWHHKU_190912</strain>
    </source>
</reference>
<dbReference type="EMBL" id="JAJSOF020000027">
    <property type="protein sequence ID" value="KAJ4434005.1"/>
    <property type="molecule type" value="Genomic_DNA"/>
</dbReference>
<evidence type="ECO:0000313" key="2">
    <source>
        <dbReference type="EMBL" id="KAJ4434005.1"/>
    </source>
</evidence>
<gene>
    <name evidence="2" type="ORF">ANN_16324</name>
</gene>
<protein>
    <submittedName>
        <fullName evidence="2">Uncharacterized protein</fullName>
    </submittedName>
</protein>
<evidence type="ECO:0000313" key="3">
    <source>
        <dbReference type="Proteomes" id="UP001148838"/>
    </source>
</evidence>
<sequence length="115" mass="12589">MAGLCEGGNEPPGSLKAKSLIERIEKRTLQWYGHVKKDERRKMAKDYSGTVTSGKEEACETKKNMESWCHANDEGPTHVGGGLAGSRRMAEGNSGQLLKSGEAHKSKVKYILGRK</sequence>
<feature type="region of interest" description="Disordered" evidence="1">
    <location>
        <begin position="69"/>
        <end position="101"/>
    </location>
</feature>
<comment type="caution">
    <text evidence="2">The sequence shown here is derived from an EMBL/GenBank/DDBJ whole genome shotgun (WGS) entry which is preliminary data.</text>
</comment>
<proteinExistence type="predicted"/>
<dbReference type="Proteomes" id="UP001148838">
    <property type="component" value="Unassembled WGS sequence"/>
</dbReference>
<keyword evidence="3" id="KW-1185">Reference proteome</keyword>
<organism evidence="2 3">
    <name type="scientific">Periplaneta americana</name>
    <name type="common">American cockroach</name>
    <name type="synonym">Blatta americana</name>
    <dbReference type="NCBI Taxonomy" id="6978"/>
    <lineage>
        <taxon>Eukaryota</taxon>
        <taxon>Metazoa</taxon>
        <taxon>Ecdysozoa</taxon>
        <taxon>Arthropoda</taxon>
        <taxon>Hexapoda</taxon>
        <taxon>Insecta</taxon>
        <taxon>Pterygota</taxon>
        <taxon>Neoptera</taxon>
        <taxon>Polyneoptera</taxon>
        <taxon>Dictyoptera</taxon>
        <taxon>Blattodea</taxon>
        <taxon>Blattoidea</taxon>
        <taxon>Blattidae</taxon>
        <taxon>Blattinae</taxon>
        <taxon>Periplaneta</taxon>
    </lineage>
</organism>
<accession>A0ABQ8SIN1</accession>
<evidence type="ECO:0000256" key="1">
    <source>
        <dbReference type="SAM" id="MobiDB-lite"/>
    </source>
</evidence>
<name>A0ABQ8SIN1_PERAM</name>